<evidence type="ECO:0000256" key="4">
    <source>
        <dbReference type="ARBA" id="ARBA00022989"/>
    </source>
</evidence>
<dbReference type="OrthoDB" id="9775903at2"/>
<sequence length="274" mass="31162">MIVFLKELKLRFFEDKVFDLSAQLAYYFLVSLFPFSFLVFSILGFLPISSSSVLELIRPFAPVQAFNLLEYNLISVLDQSRGDIFSISLLVTLWLSSIGILAIIRVFNQAYHVEENRPFIRELLLGILLTIGLVIAIVSSLLLPVFGSSIGIFLANHLGYNHPAFHFWATTRWTLGFVILMVMFISLYLIAPNVRLKLKHVLPGAFFSTIGWQLISLGFSYYVTLFDYRQIYGNLGALLTLMIWFYLSAMILILGGQLNAILVTMHQRKNSQNS</sequence>
<feature type="transmembrane region" description="Helical" evidence="6">
    <location>
        <begin position="202"/>
        <end position="223"/>
    </location>
</feature>
<keyword evidence="2" id="KW-1003">Cell membrane</keyword>
<evidence type="ECO:0000256" key="2">
    <source>
        <dbReference type="ARBA" id="ARBA00022475"/>
    </source>
</evidence>
<dbReference type="RefSeq" id="WP_090237941.1">
    <property type="nucleotide sequence ID" value="NZ_FNHW01000003.1"/>
</dbReference>
<evidence type="ECO:0000256" key="6">
    <source>
        <dbReference type="SAM" id="Phobius"/>
    </source>
</evidence>
<dbReference type="PANTHER" id="PTHR30213">
    <property type="entry name" value="INNER MEMBRANE PROTEIN YHJD"/>
    <property type="match status" value="1"/>
</dbReference>
<feature type="transmembrane region" description="Helical" evidence="6">
    <location>
        <begin position="124"/>
        <end position="153"/>
    </location>
</feature>
<evidence type="ECO:0000313" key="8">
    <source>
        <dbReference type="Proteomes" id="UP000199544"/>
    </source>
</evidence>
<dbReference type="STRING" id="459525.SAMN04488137_4325"/>
<evidence type="ECO:0000313" key="7">
    <source>
        <dbReference type="EMBL" id="SDN38932.1"/>
    </source>
</evidence>
<protein>
    <submittedName>
        <fullName evidence="7">Membrane protein</fullName>
    </submittedName>
</protein>
<name>A0A1H0AZN6_9BACL</name>
<keyword evidence="5 6" id="KW-0472">Membrane</keyword>
<keyword evidence="4 6" id="KW-1133">Transmembrane helix</keyword>
<feature type="transmembrane region" description="Helical" evidence="6">
    <location>
        <begin position="84"/>
        <end position="104"/>
    </location>
</feature>
<dbReference type="EMBL" id="FNHW01000003">
    <property type="protein sequence ID" value="SDN38932.1"/>
    <property type="molecule type" value="Genomic_DNA"/>
</dbReference>
<evidence type="ECO:0000256" key="1">
    <source>
        <dbReference type="ARBA" id="ARBA00004651"/>
    </source>
</evidence>
<feature type="transmembrane region" description="Helical" evidence="6">
    <location>
        <begin position="173"/>
        <end position="190"/>
    </location>
</feature>
<gene>
    <name evidence="7" type="ORF">SAMN04488137_4325</name>
</gene>
<accession>A0A1H0AZN6</accession>
<dbReference type="NCBIfam" id="TIGR00765">
    <property type="entry name" value="yihY_not_rbn"/>
    <property type="match status" value="1"/>
</dbReference>
<dbReference type="PANTHER" id="PTHR30213:SF0">
    <property type="entry name" value="UPF0761 MEMBRANE PROTEIN YIHY"/>
    <property type="match status" value="1"/>
</dbReference>
<feature type="transmembrane region" description="Helical" evidence="6">
    <location>
        <begin position="24"/>
        <end position="46"/>
    </location>
</feature>
<dbReference type="InterPro" id="IPR017039">
    <property type="entry name" value="Virul_fac_BrkB"/>
</dbReference>
<dbReference type="Pfam" id="PF03631">
    <property type="entry name" value="Virul_fac_BrkB"/>
    <property type="match status" value="1"/>
</dbReference>
<keyword evidence="3 6" id="KW-0812">Transmembrane</keyword>
<evidence type="ECO:0000256" key="3">
    <source>
        <dbReference type="ARBA" id="ARBA00022692"/>
    </source>
</evidence>
<dbReference type="Proteomes" id="UP000199544">
    <property type="component" value="Unassembled WGS sequence"/>
</dbReference>
<dbReference type="PIRSF" id="PIRSF035875">
    <property type="entry name" value="RNase_BN"/>
    <property type="match status" value="1"/>
</dbReference>
<organism evidence="7 8">
    <name type="scientific">Fictibacillus solisalsi</name>
    <dbReference type="NCBI Taxonomy" id="459525"/>
    <lineage>
        <taxon>Bacteria</taxon>
        <taxon>Bacillati</taxon>
        <taxon>Bacillota</taxon>
        <taxon>Bacilli</taxon>
        <taxon>Bacillales</taxon>
        <taxon>Fictibacillaceae</taxon>
        <taxon>Fictibacillus</taxon>
    </lineage>
</organism>
<comment type="subcellular location">
    <subcellularLocation>
        <location evidence="1">Cell membrane</location>
        <topology evidence="1">Multi-pass membrane protein</topology>
    </subcellularLocation>
</comment>
<evidence type="ECO:0000256" key="5">
    <source>
        <dbReference type="ARBA" id="ARBA00023136"/>
    </source>
</evidence>
<feature type="transmembrane region" description="Helical" evidence="6">
    <location>
        <begin position="243"/>
        <end position="265"/>
    </location>
</feature>
<dbReference type="AlphaFoldDB" id="A0A1H0AZN6"/>
<proteinExistence type="predicted"/>
<dbReference type="GO" id="GO:0005886">
    <property type="term" value="C:plasma membrane"/>
    <property type="evidence" value="ECO:0007669"/>
    <property type="project" value="UniProtKB-SubCell"/>
</dbReference>
<reference evidence="8" key="1">
    <citation type="submission" date="2016-10" db="EMBL/GenBank/DDBJ databases">
        <authorList>
            <person name="Varghese N."/>
            <person name="Submissions S."/>
        </authorList>
    </citation>
    <scope>NUCLEOTIDE SEQUENCE [LARGE SCALE GENOMIC DNA]</scope>
    <source>
        <strain evidence="8">CGMCC 1.6854</strain>
    </source>
</reference>
<keyword evidence="8" id="KW-1185">Reference proteome</keyword>